<feature type="region of interest" description="Disordered" evidence="1">
    <location>
        <begin position="314"/>
        <end position="349"/>
    </location>
</feature>
<organism evidence="2 3">
    <name type="scientific">Symbiochloris irregularis</name>
    <dbReference type="NCBI Taxonomy" id="706552"/>
    <lineage>
        <taxon>Eukaryota</taxon>
        <taxon>Viridiplantae</taxon>
        <taxon>Chlorophyta</taxon>
        <taxon>core chlorophytes</taxon>
        <taxon>Trebouxiophyceae</taxon>
        <taxon>Trebouxiales</taxon>
        <taxon>Trebouxiaceae</taxon>
        <taxon>Symbiochloris</taxon>
    </lineage>
</organism>
<proteinExistence type="predicted"/>
<dbReference type="Proteomes" id="UP001465755">
    <property type="component" value="Unassembled WGS sequence"/>
</dbReference>
<dbReference type="EMBL" id="JALJOQ010000031">
    <property type="protein sequence ID" value="KAK9807357.1"/>
    <property type="molecule type" value="Genomic_DNA"/>
</dbReference>
<evidence type="ECO:0000313" key="2">
    <source>
        <dbReference type="EMBL" id="KAK9807357.1"/>
    </source>
</evidence>
<gene>
    <name evidence="2" type="ORF">WJX73_006052</name>
</gene>
<name>A0AAW1PGY0_9CHLO</name>
<protein>
    <submittedName>
        <fullName evidence="2">Uncharacterized protein</fullName>
    </submittedName>
</protein>
<feature type="compositionally biased region" description="Low complexity" evidence="1">
    <location>
        <begin position="321"/>
        <end position="331"/>
    </location>
</feature>
<keyword evidence="3" id="KW-1185">Reference proteome</keyword>
<sequence length="418" mass="44943">MNPRHTDCAPAVWCGRASRQSVSAQSGTVKQPPFAVFRPRFKSARSSASVGVSHTERSGAKALVTILEERRTQALARAWPGSSCTAVIDGLPNPLFLCALSVSGLPSKVACSLIVTITASSPTSAKPRPIVLLTTPSTGLLAKAVLKDWPVSAPLSVVEGSAVADLTGDAACSLQGDVCFEVSQMRAKKHAKPRKMLLFRSSFSTRSLGRGSEMMKRLDFDEVHPAIANTAAAWMIFSSTTSSHPVLSSHSTWPQSGPVIKLLKQGLQRAGTDPWEAVKESPGLLGIGSRTFSTPLESAKSVHLQRRLRCRVSIGGPVTAPSSPQGSSSSGEEMPCSAPATPSYPRPEATFDWSFQADRRIALDDLNSQDLDELYQLERDRHGQRHLLPPLLSDACTDATEGARLIKWMSSCWWMSLV</sequence>
<evidence type="ECO:0000256" key="1">
    <source>
        <dbReference type="SAM" id="MobiDB-lite"/>
    </source>
</evidence>
<reference evidence="2 3" key="1">
    <citation type="journal article" date="2024" name="Nat. Commun.">
        <title>Phylogenomics reveals the evolutionary origins of lichenization in chlorophyte algae.</title>
        <authorList>
            <person name="Puginier C."/>
            <person name="Libourel C."/>
            <person name="Otte J."/>
            <person name="Skaloud P."/>
            <person name="Haon M."/>
            <person name="Grisel S."/>
            <person name="Petersen M."/>
            <person name="Berrin J.G."/>
            <person name="Delaux P.M."/>
            <person name="Dal Grande F."/>
            <person name="Keller J."/>
        </authorList>
    </citation>
    <scope>NUCLEOTIDE SEQUENCE [LARGE SCALE GENOMIC DNA]</scope>
    <source>
        <strain evidence="2 3">SAG 2036</strain>
    </source>
</reference>
<comment type="caution">
    <text evidence="2">The sequence shown here is derived from an EMBL/GenBank/DDBJ whole genome shotgun (WGS) entry which is preliminary data.</text>
</comment>
<evidence type="ECO:0000313" key="3">
    <source>
        <dbReference type="Proteomes" id="UP001465755"/>
    </source>
</evidence>
<dbReference type="AlphaFoldDB" id="A0AAW1PGY0"/>
<accession>A0AAW1PGY0</accession>